<evidence type="ECO:0000256" key="2">
    <source>
        <dbReference type="ARBA" id="ARBA00022643"/>
    </source>
</evidence>
<dbReference type="PANTHER" id="PTHR42847:SF8">
    <property type="entry name" value="CONSERVED PROTEIN"/>
    <property type="match status" value="1"/>
</dbReference>
<evidence type="ECO:0000313" key="7">
    <source>
        <dbReference type="Proteomes" id="UP000654345"/>
    </source>
</evidence>
<keyword evidence="7" id="KW-1185">Reference proteome</keyword>
<evidence type="ECO:0000256" key="1">
    <source>
        <dbReference type="ARBA" id="ARBA00022630"/>
    </source>
</evidence>
<dbReference type="NCBIfam" id="TIGR03560">
    <property type="entry name" value="F420_Rv1855c"/>
    <property type="match status" value="1"/>
</dbReference>
<dbReference type="Pfam" id="PF00296">
    <property type="entry name" value="Bac_luciferase"/>
    <property type="match status" value="1"/>
</dbReference>
<dbReference type="SUPFAM" id="SSF51679">
    <property type="entry name" value="Bacterial luciferase-like"/>
    <property type="match status" value="1"/>
</dbReference>
<protein>
    <submittedName>
        <fullName evidence="6">LLM class F420-dependent oxidoreductase</fullName>
    </submittedName>
</protein>
<evidence type="ECO:0000259" key="5">
    <source>
        <dbReference type="Pfam" id="PF00296"/>
    </source>
</evidence>
<keyword evidence="3" id="KW-0560">Oxidoreductase</keyword>
<evidence type="ECO:0000313" key="6">
    <source>
        <dbReference type="EMBL" id="GHO53572.1"/>
    </source>
</evidence>
<evidence type="ECO:0000256" key="3">
    <source>
        <dbReference type="ARBA" id="ARBA00023002"/>
    </source>
</evidence>
<dbReference type="InterPro" id="IPR011251">
    <property type="entry name" value="Luciferase-like_dom"/>
</dbReference>
<feature type="domain" description="Luciferase-like" evidence="5">
    <location>
        <begin position="20"/>
        <end position="241"/>
    </location>
</feature>
<dbReference type="InterPro" id="IPR019952">
    <property type="entry name" value="F420_OxRdatse_Rv1855c_pred"/>
</dbReference>
<name>A0ABQ3ULL3_9CHLR</name>
<dbReference type="PANTHER" id="PTHR42847">
    <property type="entry name" value="ALKANESULFONATE MONOOXYGENASE"/>
    <property type="match status" value="1"/>
</dbReference>
<keyword evidence="2" id="KW-0288">FMN</keyword>
<dbReference type="Proteomes" id="UP000654345">
    <property type="component" value="Unassembled WGS sequence"/>
</dbReference>
<keyword evidence="1" id="KW-0285">Flavoprotein</keyword>
<dbReference type="Gene3D" id="3.20.20.30">
    <property type="entry name" value="Luciferase-like domain"/>
    <property type="match status" value="1"/>
</dbReference>
<organism evidence="6 7">
    <name type="scientific">Ktedonobacter robiniae</name>
    <dbReference type="NCBI Taxonomy" id="2778365"/>
    <lineage>
        <taxon>Bacteria</taxon>
        <taxon>Bacillati</taxon>
        <taxon>Chloroflexota</taxon>
        <taxon>Ktedonobacteria</taxon>
        <taxon>Ktedonobacterales</taxon>
        <taxon>Ktedonobacteraceae</taxon>
        <taxon>Ktedonobacter</taxon>
    </lineage>
</organism>
<keyword evidence="4" id="KW-0503">Monooxygenase</keyword>
<comment type="caution">
    <text evidence="6">The sequence shown here is derived from an EMBL/GenBank/DDBJ whole genome shotgun (WGS) entry which is preliminary data.</text>
</comment>
<dbReference type="RefSeq" id="WP_201370386.1">
    <property type="nucleotide sequence ID" value="NZ_BNJG01000001.1"/>
</dbReference>
<dbReference type="EMBL" id="BNJG01000001">
    <property type="protein sequence ID" value="GHO53572.1"/>
    <property type="molecule type" value="Genomic_DNA"/>
</dbReference>
<proteinExistence type="predicted"/>
<dbReference type="InterPro" id="IPR050172">
    <property type="entry name" value="SsuD_RutA_monooxygenase"/>
</dbReference>
<evidence type="ECO:0000256" key="4">
    <source>
        <dbReference type="ARBA" id="ARBA00023033"/>
    </source>
</evidence>
<dbReference type="InterPro" id="IPR036661">
    <property type="entry name" value="Luciferase-like_sf"/>
</dbReference>
<sequence length="288" mass="32196">MHKSRPLSFGIKTAQRHATHDALLNVWQAADNISIFEHAWINDHFMGLGSTPTGPYLESWTLLAALAAQTRRLRIGVMVTDNTYRHPALLAKMAATVDVISHGRLNFGIGTGWSEQQHHAYGIPLPPPGERIRRLGEACELIRRLWLEPLATFEGRYYQLSEAPCDPKPLQKPSPPFVIGGEGEQTLKVIAQHADIWDCSVESPEIYQQKSILLENYCVAIGRDPASIEHSRHISVDPSDLKAAFQETRSFIEVGVTHIIYHVPVPDSQNLLHRLAEEVALPLQAAYK</sequence>
<gene>
    <name evidence="6" type="ORF">KSB_20470</name>
</gene>
<accession>A0ABQ3ULL3</accession>
<reference evidence="6 7" key="1">
    <citation type="journal article" date="2021" name="Int. J. Syst. Evol. Microbiol.">
        <title>Reticulibacter mediterranei gen. nov., sp. nov., within the new family Reticulibacteraceae fam. nov., and Ktedonospora formicarum gen. nov., sp. nov., Ktedonobacter robiniae sp. nov., Dictyobacter formicarum sp. nov. and Dictyobacter arantiisoli sp. nov., belonging to the class Ktedonobacteria.</title>
        <authorList>
            <person name="Yabe S."/>
            <person name="Zheng Y."/>
            <person name="Wang C.M."/>
            <person name="Sakai Y."/>
            <person name="Abe K."/>
            <person name="Yokota A."/>
            <person name="Donadio S."/>
            <person name="Cavaletti L."/>
            <person name="Monciardini P."/>
        </authorList>
    </citation>
    <scope>NUCLEOTIDE SEQUENCE [LARGE SCALE GENOMIC DNA]</scope>
    <source>
        <strain evidence="6 7">SOSP1-30</strain>
    </source>
</reference>